<dbReference type="GeneID" id="40088585"/>
<organism evidence="1 2">
    <name type="scientific">Agrobacterium phage Atu_ph07</name>
    <dbReference type="NCBI Taxonomy" id="2024264"/>
    <lineage>
        <taxon>Viruses</taxon>
        <taxon>Duplodnaviria</taxon>
        <taxon>Heunggongvirae</taxon>
        <taxon>Uroviricota</taxon>
        <taxon>Caudoviricetes</taxon>
        <taxon>Polybotosvirus</taxon>
        <taxon>Polybotosvirus Atuph07</taxon>
    </lineage>
</organism>
<evidence type="ECO:0000313" key="2">
    <source>
        <dbReference type="Proteomes" id="UP000223025"/>
    </source>
</evidence>
<reference evidence="1 2" key="1">
    <citation type="submission" date="2017-06" db="EMBL/GenBank/DDBJ databases">
        <authorList>
            <person name="Kim H.J."/>
            <person name="Triplett B.A."/>
        </authorList>
    </citation>
    <scope>NUCLEOTIDE SEQUENCE [LARGE SCALE GENOMIC DNA]</scope>
</reference>
<proteinExistence type="predicted"/>
<dbReference type="Proteomes" id="UP000223025">
    <property type="component" value="Segment"/>
</dbReference>
<dbReference type="KEGG" id="vg:40088585"/>
<protein>
    <submittedName>
        <fullName evidence="1">Uncharacterized protein</fullName>
    </submittedName>
</protein>
<sequence length="93" mass="11230">MSRAFDLYENREFFDSGDVHSIRRGVYYKPATFLRYGKTDGRVGRVWQISKNSWGWVDYRYRASRNHHLRYTGKATTFDQAIQRVFNKRSYYG</sequence>
<keyword evidence="2" id="KW-1185">Reference proteome</keyword>
<dbReference type="RefSeq" id="YP_009612247.1">
    <property type="nucleotide sequence ID" value="NC_042013.1"/>
</dbReference>
<name>A0A2L0V0P4_9CAUD</name>
<evidence type="ECO:0000313" key="1">
    <source>
        <dbReference type="EMBL" id="AUZ95341.1"/>
    </source>
</evidence>
<accession>A0A2L0V0P4</accession>
<dbReference type="EMBL" id="MF403008">
    <property type="protein sequence ID" value="AUZ95341.1"/>
    <property type="molecule type" value="Genomic_DNA"/>
</dbReference>